<evidence type="ECO:0000313" key="4">
    <source>
        <dbReference type="Proteomes" id="UP000019375"/>
    </source>
</evidence>
<dbReference type="Proteomes" id="UP000019375">
    <property type="component" value="Unassembled WGS sequence"/>
</dbReference>
<keyword evidence="2" id="KW-0472">Membrane</keyword>
<organism evidence="3 4">
    <name type="scientific">Zygosaccharomyces bailii (strain CLIB 213 / ATCC 58445 / CBS 680 / BCRC 21525 / NBRC 1098 / NCYC 1416 / NRRL Y-2227)</name>
    <dbReference type="NCBI Taxonomy" id="1333698"/>
    <lineage>
        <taxon>Eukaryota</taxon>
        <taxon>Fungi</taxon>
        <taxon>Dikarya</taxon>
        <taxon>Ascomycota</taxon>
        <taxon>Saccharomycotina</taxon>
        <taxon>Saccharomycetes</taxon>
        <taxon>Saccharomycetales</taxon>
        <taxon>Saccharomycetaceae</taxon>
        <taxon>Zygosaccharomyces</taxon>
    </lineage>
</organism>
<dbReference type="AlphaFoldDB" id="A0A8J2XAV8"/>
<feature type="transmembrane region" description="Helical" evidence="2">
    <location>
        <begin position="52"/>
        <end position="82"/>
    </location>
</feature>
<gene>
    <name evidence="3" type="ORF">BN860_01354g</name>
</gene>
<dbReference type="EMBL" id="HG316465">
    <property type="protein sequence ID" value="CDF91545.1"/>
    <property type="molecule type" value="Genomic_DNA"/>
</dbReference>
<keyword evidence="4" id="KW-1185">Reference proteome</keyword>
<accession>A0A8J2XAV8</accession>
<keyword evidence="2" id="KW-1133">Transmembrane helix</keyword>
<reference evidence="4" key="1">
    <citation type="journal article" date="2013" name="Genome Announc.">
        <title>Genome sequence of the food spoilage yeast Zygosaccharomyces bailii CLIB 213(T).</title>
        <authorList>
            <person name="Galeote V."/>
            <person name="Bigey F."/>
            <person name="Devillers H."/>
            <person name="Neuveglise C."/>
            <person name="Dequin S."/>
        </authorList>
    </citation>
    <scope>NUCLEOTIDE SEQUENCE [LARGE SCALE GENOMIC DNA]</scope>
    <source>
        <strain evidence="4">CLIB 213 / ATCC 58445 / CBS 680 / CCRC 21525 / NBRC 1098 / NCYC 1416 / NRRL Y-2227</strain>
    </source>
</reference>
<proteinExistence type="predicted"/>
<protein>
    <submittedName>
        <fullName evidence="3">ZYBA0S12-01354g1_1</fullName>
    </submittedName>
</protein>
<evidence type="ECO:0000256" key="2">
    <source>
        <dbReference type="SAM" id="Phobius"/>
    </source>
</evidence>
<evidence type="ECO:0000313" key="3">
    <source>
        <dbReference type="EMBL" id="CDF91545.1"/>
    </source>
</evidence>
<name>A0A8J2XAV8_ZYGB2</name>
<dbReference type="OrthoDB" id="4066163at2759"/>
<evidence type="ECO:0000256" key="1">
    <source>
        <dbReference type="SAM" id="MobiDB-lite"/>
    </source>
</evidence>
<feature type="transmembrane region" description="Helical" evidence="2">
    <location>
        <begin position="26"/>
        <end position="46"/>
    </location>
</feature>
<feature type="compositionally biased region" description="Pro residues" evidence="1">
    <location>
        <begin position="106"/>
        <end position="122"/>
    </location>
</feature>
<keyword evidence="2" id="KW-0812">Transmembrane</keyword>
<feature type="region of interest" description="Disordered" evidence="1">
    <location>
        <begin position="88"/>
        <end position="134"/>
    </location>
</feature>
<sequence>MEKLQPLLDEWAARISTRVRVEPTNIIHLPSLLLGCFLTVTVSVLVPLMKLFLGGLLLTVVTLLKYLVICGGTVALIMLLTLGSSKGNRNKSAMQEAPIQLRKSKPPLPPRSRPVSPVPPSSPQAGPSHAMVYPPSDGTGLVKDDFEEIKHYDIPVAKSQRRNRQLDEHAYNSFINRAALNGVNC</sequence>